<keyword evidence="3" id="KW-1185">Reference proteome</keyword>
<name>A0A1S3I472_LINAN</name>
<sequence>MANLGDREHVKQHLLKADILATHYAQINPPLSRFYSWHSMQLQDYSQYISASPSPTQCKYCRTIFLPENSHYRIAPKVKITKKIHKLSQRAQTNTLGKYQKHLLKCYQERKSIMVISCLVCGRKTKISCPQRLKLSINNVSVEDNVEQKLSKSAKKKLKMKMKRKKEIEAKLNMTEDFVTSTPKLLDVASKKKKKQKAANHSREAGLLDNLQPKGPVLKLFSEKLMNTSDDSFTKSLTEDDFQEVSTNDTSNSNRSALTSLGSVEKSKKSHGWSGSPCMNQKTESSIKKNMSNKSLDSSHSGSFLSPRAVTMLSPQIGQSKGKNSSKKKNKGKAFHSQLNRMLANEERKKSSSSSLSDFLSSI</sequence>
<feature type="compositionally biased region" description="Basic residues" evidence="2">
    <location>
        <begin position="191"/>
        <end position="200"/>
    </location>
</feature>
<comment type="similarity">
    <text evidence="1">Belongs to the UPF0711 family.</text>
</comment>
<feature type="compositionally biased region" description="Polar residues" evidence="2">
    <location>
        <begin position="277"/>
        <end position="294"/>
    </location>
</feature>
<evidence type="ECO:0000256" key="2">
    <source>
        <dbReference type="SAM" id="MobiDB-lite"/>
    </source>
</evidence>
<feature type="region of interest" description="Disordered" evidence="2">
    <location>
        <begin position="344"/>
        <end position="363"/>
    </location>
</feature>
<dbReference type="PANTHER" id="PTHR31402:SF2">
    <property type="entry name" value="UPF0711 PROTEIN C18ORF21"/>
    <property type="match status" value="1"/>
</dbReference>
<evidence type="ECO:0000313" key="3">
    <source>
        <dbReference type="Proteomes" id="UP000085678"/>
    </source>
</evidence>
<dbReference type="InterPro" id="IPR029779">
    <property type="entry name" value="Rmp24-like"/>
</dbReference>
<dbReference type="PANTHER" id="PTHR31402">
    <property type="entry name" value="UPF0711 PROTEIN C18ORF21"/>
    <property type="match status" value="1"/>
</dbReference>
<evidence type="ECO:0000256" key="1">
    <source>
        <dbReference type="ARBA" id="ARBA00006160"/>
    </source>
</evidence>
<feature type="region of interest" description="Disordered" evidence="2">
    <location>
        <begin position="242"/>
        <end position="337"/>
    </location>
</feature>
<feature type="compositionally biased region" description="Low complexity" evidence="2">
    <location>
        <begin position="295"/>
        <end position="306"/>
    </location>
</feature>
<accession>A0A1S3I472</accession>
<protein>
    <submittedName>
        <fullName evidence="4">Uncharacterized protein LOC106160543 isoform X1</fullName>
    </submittedName>
</protein>
<feature type="region of interest" description="Disordered" evidence="2">
    <location>
        <begin position="189"/>
        <end position="209"/>
    </location>
</feature>
<feature type="compositionally biased region" description="Low complexity" evidence="2">
    <location>
        <begin position="352"/>
        <end position="363"/>
    </location>
</feature>
<dbReference type="InParanoid" id="A0A1S3I472"/>
<organism evidence="3 4">
    <name type="scientific">Lingula anatina</name>
    <name type="common">Brachiopod</name>
    <name type="synonym">Lingula unguis</name>
    <dbReference type="NCBI Taxonomy" id="7574"/>
    <lineage>
        <taxon>Eukaryota</taxon>
        <taxon>Metazoa</taxon>
        <taxon>Spiralia</taxon>
        <taxon>Lophotrochozoa</taxon>
        <taxon>Brachiopoda</taxon>
        <taxon>Linguliformea</taxon>
        <taxon>Lingulata</taxon>
        <taxon>Lingulida</taxon>
        <taxon>Linguloidea</taxon>
        <taxon>Lingulidae</taxon>
        <taxon>Lingula</taxon>
    </lineage>
</organism>
<dbReference type="Pfam" id="PF15719">
    <property type="entry name" value="Rmp24-like"/>
    <property type="match status" value="1"/>
</dbReference>
<gene>
    <name evidence="4" type="primary">LOC106160543</name>
</gene>
<dbReference type="Proteomes" id="UP000085678">
    <property type="component" value="Unplaced"/>
</dbReference>
<dbReference type="AlphaFoldDB" id="A0A1S3I472"/>
<reference evidence="4" key="1">
    <citation type="submission" date="2025-08" db="UniProtKB">
        <authorList>
            <consortium name="RefSeq"/>
        </authorList>
    </citation>
    <scope>IDENTIFICATION</scope>
    <source>
        <tissue evidence="4">Gonads</tissue>
    </source>
</reference>
<feature type="compositionally biased region" description="Polar residues" evidence="2">
    <location>
        <begin position="244"/>
        <end position="262"/>
    </location>
</feature>
<dbReference type="RefSeq" id="XP_013392631.1">
    <property type="nucleotide sequence ID" value="XM_013537177.1"/>
</dbReference>
<proteinExistence type="inferred from homology"/>
<feature type="compositionally biased region" description="Basic residues" evidence="2">
    <location>
        <begin position="324"/>
        <end position="334"/>
    </location>
</feature>
<evidence type="ECO:0000313" key="4">
    <source>
        <dbReference type="RefSeq" id="XP_013392631.1"/>
    </source>
</evidence>
<dbReference type="OrthoDB" id="10049098at2759"/>
<dbReference type="KEGG" id="lak:106160543"/>
<dbReference type="GeneID" id="106160543"/>